<evidence type="ECO:0000313" key="1">
    <source>
        <dbReference type="EMBL" id="KAA9105990.1"/>
    </source>
</evidence>
<dbReference type="OrthoDB" id="5067540at2"/>
<accession>A0A5J5IXG0</accession>
<proteinExistence type="predicted"/>
<organism evidence="1 2">
    <name type="scientific">Microbacterium rhizomatis</name>
    <dbReference type="NCBI Taxonomy" id="1631477"/>
    <lineage>
        <taxon>Bacteria</taxon>
        <taxon>Bacillati</taxon>
        <taxon>Actinomycetota</taxon>
        <taxon>Actinomycetes</taxon>
        <taxon>Micrococcales</taxon>
        <taxon>Microbacteriaceae</taxon>
        <taxon>Microbacterium</taxon>
    </lineage>
</organism>
<dbReference type="Proteomes" id="UP000325827">
    <property type="component" value="Unassembled WGS sequence"/>
</dbReference>
<name>A0A5J5IXG0_9MICO</name>
<reference evidence="2" key="1">
    <citation type="submission" date="2019-09" db="EMBL/GenBank/DDBJ databases">
        <title>Mumia zhuanghuii sp. nov. isolated from the intestinal contents of plateau pika (Ochotona curzoniae) in the Qinghai-Tibet plateau of China.</title>
        <authorList>
            <person name="Tian Z."/>
        </authorList>
    </citation>
    <scope>NUCLEOTIDE SEQUENCE [LARGE SCALE GENOMIC DNA]</scope>
    <source>
        <strain evidence="2">JCM 30598</strain>
    </source>
</reference>
<gene>
    <name evidence="1" type="ORF">F6B43_16665</name>
</gene>
<dbReference type="AlphaFoldDB" id="A0A5J5IXG0"/>
<keyword evidence="2" id="KW-1185">Reference proteome</keyword>
<sequence length="241" mass="26907">MSITSTRPAPLMTRLNSEWTTQIAAKEYEFGSLGFHTAGAMLAQIRAVKGARQDELLYELVTLAHQGDRNSERVVLQSLFPAAQRMAHRVRSLEDFDRHDRVGYAIGAAWESIRKYKLHLHARVMANLTMNMLGVLAPEKTANDRFIADKTAPVATDILEIEAGSWEEPMRTPEEQLANLFTWALDIKLVTTEELALLSRTALSDEKHADIANDLGLSTACLRKRADRIRARIAAAVKEGL</sequence>
<protein>
    <submittedName>
        <fullName evidence="1">Uncharacterized protein</fullName>
    </submittedName>
</protein>
<dbReference type="EMBL" id="VYSA01000004">
    <property type="protein sequence ID" value="KAA9105990.1"/>
    <property type="molecule type" value="Genomic_DNA"/>
</dbReference>
<evidence type="ECO:0000313" key="2">
    <source>
        <dbReference type="Proteomes" id="UP000325827"/>
    </source>
</evidence>
<comment type="caution">
    <text evidence="1">The sequence shown here is derived from an EMBL/GenBank/DDBJ whole genome shotgun (WGS) entry which is preliminary data.</text>
</comment>